<proteinExistence type="predicted"/>
<keyword evidence="2" id="KW-1185">Reference proteome</keyword>
<dbReference type="Proteomes" id="UP000218231">
    <property type="component" value="Unassembled WGS sequence"/>
</dbReference>
<evidence type="ECO:0000313" key="1">
    <source>
        <dbReference type="EMBL" id="PAV71737.1"/>
    </source>
</evidence>
<reference evidence="1 2" key="1">
    <citation type="journal article" date="2017" name="Curr. Biol.">
        <title>Genome architecture and evolution of a unichromosomal asexual nematode.</title>
        <authorList>
            <person name="Fradin H."/>
            <person name="Zegar C."/>
            <person name="Gutwein M."/>
            <person name="Lucas J."/>
            <person name="Kovtun M."/>
            <person name="Corcoran D."/>
            <person name="Baugh L.R."/>
            <person name="Kiontke K."/>
            <person name="Gunsalus K."/>
            <person name="Fitch D.H."/>
            <person name="Piano F."/>
        </authorList>
    </citation>
    <scope>NUCLEOTIDE SEQUENCE [LARGE SCALE GENOMIC DNA]</scope>
    <source>
        <strain evidence="1">PF1309</strain>
    </source>
</reference>
<accession>A0A2A2KCT6</accession>
<gene>
    <name evidence="1" type="ORF">WR25_20794</name>
</gene>
<evidence type="ECO:0000313" key="2">
    <source>
        <dbReference type="Proteomes" id="UP000218231"/>
    </source>
</evidence>
<organism evidence="1 2">
    <name type="scientific">Diploscapter pachys</name>
    <dbReference type="NCBI Taxonomy" id="2018661"/>
    <lineage>
        <taxon>Eukaryota</taxon>
        <taxon>Metazoa</taxon>
        <taxon>Ecdysozoa</taxon>
        <taxon>Nematoda</taxon>
        <taxon>Chromadorea</taxon>
        <taxon>Rhabditida</taxon>
        <taxon>Rhabditina</taxon>
        <taxon>Rhabditomorpha</taxon>
        <taxon>Rhabditoidea</taxon>
        <taxon>Rhabditidae</taxon>
        <taxon>Diploscapter</taxon>
    </lineage>
</organism>
<dbReference type="EMBL" id="LIAE01008931">
    <property type="protein sequence ID" value="PAV71737.1"/>
    <property type="molecule type" value="Genomic_DNA"/>
</dbReference>
<sequence>MRSAGSCVVSGNVEAVAVGEGREAREPRVRLAVGADQARAVAAGFDDVEFGRAGDCVDRLEHRDAVGDRHDGVVGGMAEERRRHVGGQVQLGGVACGGRCVGGFAEQFALRLSVGEALGHRDDREEQADGLDRRRADCDARRAARCPPAEKPIAAILVGSMPHSRARERITRSARWASCKGASGPTAQLSWGRR</sequence>
<name>A0A2A2KCT6_9BILA</name>
<dbReference type="AlphaFoldDB" id="A0A2A2KCT6"/>
<protein>
    <submittedName>
        <fullName evidence="1">Uncharacterized protein</fullName>
    </submittedName>
</protein>
<comment type="caution">
    <text evidence="1">The sequence shown here is derived from an EMBL/GenBank/DDBJ whole genome shotgun (WGS) entry which is preliminary data.</text>
</comment>